<dbReference type="RefSeq" id="WP_339960872.1">
    <property type="nucleotide sequence ID" value="NZ_JAWMWH010000003.1"/>
</dbReference>
<dbReference type="InterPro" id="IPR006428">
    <property type="entry name" value="Portal_SPP1-type"/>
</dbReference>
<organism evidence="2 3">
    <name type="scientific">Nicoliella lavandulae</name>
    <dbReference type="NCBI Taxonomy" id="3082954"/>
    <lineage>
        <taxon>Bacteria</taxon>
        <taxon>Bacillati</taxon>
        <taxon>Bacillota</taxon>
        <taxon>Bacilli</taxon>
        <taxon>Lactobacillales</taxon>
        <taxon>Lactobacillaceae</taxon>
        <taxon>Nicoliella</taxon>
    </lineage>
</organism>
<proteinExistence type="predicted"/>
<feature type="region of interest" description="Disordered" evidence="1">
    <location>
        <begin position="532"/>
        <end position="598"/>
    </location>
</feature>
<keyword evidence="3" id="KW-1185">Reference proteome</keyword>
<accession>A0ABU8SMC2</accession>
<feature type="compositionally biased region" description="Polar residues" evidence="1">
    <location>
        <begin position="568"/>
        <end position="579"/>
    </location>
</feature>
<dbReference type="Proteomes" id="UP001370590">
    <property type="component" value="Unassembled WGS sequence"/>
</dbReference>
<protein>
    <submittedName>
        <fullName evidence="2">Phage portal protein</fullName>
    </submittedName>
</protein>
<reference evidence="2 3" key="1">
    <citation type="submission" date="2023-10" db="EMBL/GenBank/DDBJ databases">
        <title>Nicoliella lavandulae sp. nov. isolated from Lavandula angustifolia flowers.</title>
        <authorList>
            <person name="Alcantara C."/>
            <person name="Zuniga M."/>
            <person name="Landete J.M."/>
            <person name="Monedero V."/>
        </authorList>
    </citation>
    <scope>NUCLEOTIDE SEQUENCE [LARGE SCALE GENOMIC DNA]</scope>
    <source>
        <strain evidence="2 3">Es01</strain>
    </source>
</reference>
<sequence>MATTNDVNAHWRSIPVAPNSVHMLNGQRYNDRNLFNSNQRYQVPQATWDDYNKAIKNNADNADFKSFIQWYINDHFNNQVPRIITLQRYYTGDSDIHYWRSDKTNRADNRIANSLPRYITNFNTGLMMGNPVKYGYSNEQDPDDDGSNLLDQISTFTANNDEPTKNKMLTKDLLVTGDAFEMLYVEKGTNNVRNSRINPNTCFVIWSTDVEPIELCAVRYYVISIAGVVSYQVEVYTDEAVYYYDAGEDPTHDLNFTHSAQHPFQQVPITEYDFNDERVGLFEPTLDAIDAYDKAVSEMANSQEDFSNSTLVINGKVNLPQKFIQANDHRKNPLYIDNEHPNTFTIKDKDSQGNENKPYMVKNTIATNSNVMILKPYENTSNPNRPQNIPTSASYLTKSLDANEWQTYINQLLHDIHQFTGTPDLDDQSFAGTQTGAAMAYKLMGSLTTFKTFVGIFTSGLMRRMSMLATYWTKLPGSGINNDSQNDWDNVTVTITPNLPNNVQDITAELTTLTQTGAVSKQTLQDIAFELTGVPSDQEQQRLSDEQDANDERNSNMMQNMMDDSKDTTSIQGNHQPLGTTGAPEPTDGDGEPDLGDD</sequence>
<dbReference type="EMBL" id="JAWMWH010000003">
    <property type="protein sequence ID" value="MEJ6401024.1"/>
    <property type="molecule type" value="Genomic_DNA"/>
</dbReference>
<dbReference type="Pfam" id="PF05133">
    <property type="entry name" value="SPP1_portal"/>
    <property type="match status" value="1"/>
</dbReference>
<feature type="compositionally biased region" description="Basic and acidic residues" evidence="1">
    <location>
        <begin position="539"/>
        <end position="554"/>
    </location>
</feature>
<name>A0ABU8SMC2_9LACO</name>
<feature type="compositionally biased region" description="Acidic residues" evidence="1">
    <location>
        <begin position="587"/>
        <end position="598"/>
    </location>
</feature>
<gene>
    <name evidence="2" type="ORF">R4146_07695</name>
</gene>
<dbReference type="InterPro" id="IPR021145">
    <property type="entry name" value="Portal_protein_SPP1_Gp6-like"/>
</dbReference>
<dbReference type="NCBIfam" id="TIGR01538">
    <property type="entry name" value="portal_SPP1"/>
    <property type="match status" value="1"/>
</dbReference>
<comment type="caution">
    <text evidence="2">The sequence shown here is derived from an EMBL/GenBank/DDBJ whole genome shotgun (WGS) entry which is preliminary data.</text>
</comment>
<evidence type="ECO:0000313" key="2">
    <source>
        <dbReference type="EMBL" id="MEJ6401024.1"/>
    </source>
</evidence>
<evidence type="ECO:0000256" key="1">
    <source>
        <dbReference type="SAM" id="MobiDB-lite"/>
    </source>
</evidence>
<evidence type="ECO:0000313" key="3">
    <source>
        <dbReference type="Proteomes" id="UP001370590"/>
    </source>
</evidence>